<keyword evidence="2 3" id="KW-0802">TPR repeat</keyword>
<feature type="repeat" description="TPR" evidence="3">
    <location>
        <begin position="426"/>
        <end position="459"/>
    </location>
</feature>
<evidence type="ECO:0000256" key="1">
    <source>
        <dbReference type="ARBA" id="ARBA00022737"/>
    </source>
</evidence>
<dbReference type="PANTHER" id="PTHR44858">
    <property type="entry name" value="TETRATRICOPEPTIDE REPEAT PROTEIN 6"/>
    <property type="match status" value="1"/>
</dbReference>
<dbReference type="EMBL" id="BMOE01000017">
    <property type="protein sequence ID" value="GGJ87054.1"/>
    <property type="molecule type" value="Genomic_DNA"/>
</dbReference>
<dbReference type="SUPFAM" id="SSF48452">
    <property type="entry name" value="TPR-like"/>
    <property type="match status" value="2"/>
</dbReference>
<feature type="repeat" description="TPR" evidence="3">
    <location>
        <begin position="460"/>
        <end position="493"/>
    </location>
</feature>
<evidence type="ECO:0000256" key="3">
    <source>
        <dbReference type="PROSITE-ProRule" id="PRU00339"/>
    </source>
</evidence>
<dbReference type="PANTHER" id="PTHR44858:SF1">
    <property type="entry name" value="UDP-N-ACETYLGLUCOSAMINE--PEPTIDE N-ACETYLGLUCOSAMINYLTRANSFERASE SPINDLY-RELATED"/>
    <property type="match status" value="1"/>
</dbReference>
<keyword evidence="1" id="KW-0677">Repeat</keyword>
<dbReference type="InterPro" id="IPR019734">
    <property type="entry name" value="TPR_rpt"/>
</dbReference>
<evidence type="ECO:0000256" key="2">
    <source>
        <dbReference type="ARBA" id="ARBA00022803"/>
    </source>
</evidence>
<gene>
    <name evidence="4" type="ORF">GCM10008939_33860</name>
</gene>
<dbReference type="Pfam" id="PF13432">
    <property type="entry name" value="TPR_16"/>
    <property type="match status" value="2"/>
</dbReference>
<organism evidence="4 5">
    <name type="scientific">Deinococcus aquiradiocola</name>
    <dbReference type="NCBI Taxonomy" id="393059"/>
    <lineage>
        <taxon>Bacteria</taxon>
        <taxon>Thermotogati</taxon>
        <taxon>Deinococcota</taxon>
        <taxon>Deinococci</taxon>
        <taxon>Deinococcales</taxon>
        <taxon>Deinococcaceae</taxon>
        <taxon>Deinococcus</taxon>
    </lineage>
</organism>
<evidence type="ECO:0000313" key="5">
    <source>
        <dbReference type="Proteomes" id="UP000635726"/>
    </source>
</evidence>
<dbReference type="RefSeq" id="WP_188964491.1">
    <property type="nucleotide sequence ID" value="NZ_BMOE01000017.1"/>
</dbReference>
<feature type="repeat" description="TPR" evidence="3">
    <location>
        <begin position="494"/>
        <end position="527"/>
    </location>
</feature>
<dbReference type="Gene3D" id="1.25.40.10">
    <property type="entry name" value="Tetratricopeptide repeat domain"/>
    <property type="match status" value="3"/>
</dbReference>
<dbReference type="InterPro" id="IPR011990">
    <property type="entry name" value="TPR-like_helical_dom_sf"/>
</dbReference>
<reference evidence="4" key="1">
    <citation type="journal article" date="2014" name="Int. J. Syst. Evol. Microbiol.">
        <title>Complete genome sequence of Corynebacterium casei LMG S-19264T (=DSM 44701T), isolated from a smear-ripened cheese.</title>
        <authorList>
            <consortium name="US DOE Joint Genome Institute (JGI-PGF)"/>
            <person name="Walter F."/>
            <person name="Albersmeier A."/>
            <person name="Kalinowski J."/>
            <person name="Ruckert C."/>
        </authorList>
    </citation>
    <scope>NUCLEOTIDE SEQUENCE</scope>
    <source>
        <strain evidence="4">JCM 14371</strain>
    </source>
</reference>
<dbReference type="Proteomes" id="UP000635726">
    <property type="component" value="Unassembled WGS sequence"/>
</dbReference>
<evidence type="ECO:0008006" key="6">
    <source>
        <dbReference type="Google" id="ProtNLM"/>
    </source>
</evidence>
<dbReference type="InterPro" id="IPR050498">
    <property type="entry name" value="Ycf3"/>
</dbReference>
<feature type="repeat" description="TPR" evidence="3">
    <location>
        <begin position="562"/>
        <end position="595"/>
    </location>
</feature>
<accession>A0A917UUV1</accession>
<dbReference type="SMART" id="SM00028">
    <property type="entry name" value="TPR"/>
    <property type="match status" value="6"/>
</dbReference>
<dbReference type="PROSITE" id="PS50005">
    <property type="entry name" value="TPR"/>
    <property type="match status" value="4"/>
</dbReference>
<protein>
    <recommendedName>
        <fullName evidence="6">Tetratricopeptide repeat protein</fullName>
    </recommendedName>
</protein>
<comment type="caution">
    <text evidence="4">The sequence shown here is derived from an EMBL/GenBank/DDBJ whole genome shotgun (WGS) entry which is preliminary data.</text>
</comment>
<keyword evidence="5" id="KW-1185">Reference proteome</keyword>
<evidence type="ECO:0000313" key="4">
    <source>
        <dbReference type="EMBL" id="GGJ87054.1"/>
    </source>
</evidence>
<sequence length="610" mass="68193">MTFVDFLPRSNRVRIVEAAAGPARSAYLQQAVRVESRSGTRGWCLNVDLEVGGPWAGLNTWLSEMLPDLLRQAPDLVTQHDYELAMLLPTVVRRIPVRNPNLTDLSFGAERTRNYAADRAYRVVHGLIDLLTAWHARSRAERWVLALDGLDRAGSLVRLLFSEWLRRCGDRLPLTLLIAVDPGRAADVETLFPAFPASVQALRLPTDPQDTTAPGEYTRRMVALEACIGEDPLEMEANLPALIRGWDRSDHPGRADLYRYEALATYTTRGLYADARVYGEAILPALERSGTDRTRLLNTYVKLYNCLVGLGEAEPALELTSRALALSPEPRQALTWHYLMAMLHARYLPVRDVALAEHHLDLGLREIEKADLTRHERLFQTAFNRNGLALVRHFQGRRAEAIALCKTAFDDLDAEFRPDEHQLHRSVLIYNIAQVYDAMREPDEATAYYSRALALDPNYSEYYNERGNVYLRTGELTLAAQDYARAIVLSPPYPEVWTNLGQCQALAGLDDLAVRSYSRALDLLPGQGLALLGRAQCFDALEQLQDALSDYTAVLELDGPDPMVLANRAGVLYRMGRPEEALADLDHAIALDPTSEELQENRAIALAGVA</sequence>
<proteinExistence type="predicted"/>
<dbReference type="AlphaFoldDB" id="A0A917UUV1"/>
<name>A0A917UUV1_9DEIO</name>
<reference evidence="4" key="2">
    <citation type="submission" date="2020-09" db="EMBL/GenBank/DDBJ databases">
        <authorList>
            <person name="Sun Q."/>
            <person name="Ohkuma M."/>
        </authorList>
    </citation>
    <scope>NUCLEOTIDE SEQUENCE</scope>
    <source>
        <strain evidence="4">JCM 14371</strain>
    </source>
</reference>